<gene>
    <name evidence="1" type="ORF">JBJ86_04865</name>
    <name evidence="2" type="ORF">JBK99_15945</name>
</gene>
<keyword evidence="1" id="KW-0238">DNA-binding</keyword>
<proteinExistence type="predicted"/>
<comment type="caution">
    <text evidence="1">The sequence shown here is derived from an EMBL/GenBank/DDBJ whole genome shotgun (WGS) entry which is preliminary data.</text>
</comment>
<reference evidence="1" key="1">
    <citation type="journal article" date="2018" name="Genome Biol.">
        <title>SKESA: strategic k-mer extension for scrupulous assemblies.</title>
        <authorList>
            <person name="Souvorov A."/>
            <person name="Agarwala R."/>
            <person name="Lipman D.J."/>
        </authorList>
    </citation>
    <scope>NUCLEOTIDE SEQUENCE</scope>
    <source>
        <strain evidence="1">AZ00058701</strain>
        <strain evidence="2">CL18-200174</strain>
    </source>
</reference>
<name>A0AAN5PJT4_LEGPN</name>
<organism evidence="1 3">
    <name type="scientific">Legionella pneumophila</name>
    <dbReference type="NCBI Taxonomy" id="446"/>
    <lineage>
        <taxon>Bacteria</taxon>
        <taxon>Pseudomonadati</taxon>
        <taxon>Pseudomonadota</taxon>
        <taxon>Gammaproteobacteria</taxon>
        <taxon>Legionellales</taxon>
        <taxon>Legionellaceae</taxon>
        <taxon>Legionella</taxon>
    </lineage>
</organism>
<dbReference type="AlphaFoldDB" id="A0AAN5PJT4"/>
<dbReference type="EMBL" id="DACWOD010000019">
    <property type="protein sequence ID" value="HAU2397808.1"/>
    <property type="molecule type" value="Genomic_DNA"/>
</dbReference>
<evidence type="ECO:0000313" key="2">
    <source>
        <dbReference type="EMBL" id="HAU2397808.1"/>
    </source>
</evidence>
<dbReference type="EMBL" id="DACWHX010000005">
    <property type="protein sequence ID" value="HAU1879585.1"/>
    <property type="molecule type" value="Genomic_DNA"/>
</dbReference>
<dbReference type="SUPFAM" id="SSF46955">
    <property type="entry name" value="Putative DNA-binding domain"/>
    <property type="match status" value="1"/>
</dbReference>
<dbReference type="Proteomes" id="UP000866496">
    <property type="component" value="Unassembled WGS sequence"/>
</dbReference>
<evidence type="ECO:0000313" key="1">
    <source>
        <dbReference type="EMBL" id="HAU1879585.1"/>
    </source>
</evidence>
<reference evidence="1" key="2">
    <citation type="submission" date="2019-10" db="EMBL/GenBank/DDBJ databases">
        <authorList>
            <consortium name="NCBI Pathogen Detection Project"/>
        </authorList>
    </citation>
    <scope>NUCLEOTIDE SEQUENCE</scope>
    <source>
        <strain evidence="1">AZ00058701</strain>
        <strain evidence="2">CL18-200174</strain>
    </source>
</reference>
<dbReference type="Gene3D" id="1.10.1660.10">
    <property type="match status" value="1"/>
</dbReference>
<dbReference type="InterPro" id="IPR009061">
    <property type="entry name" value="DNA-bd_dom_put_sf"/>
</dbReference>
<protein>
    <submittedName>
        <fullName evidence="1">MerR family DNA-binding transcriptional regulator</fullName>
    </submittedName>
</protein>
<dbReference type="Proteomes" id="UP000863577">
    <property type="component" value="Unassembled WGS sequence"/>
</dbReference>
<dbReference type="GO" id="GO:0003677">
    <property type="term" value="F:DNA binding"/>
    <property type="evidence" value="ECO:0007669"/>
    <property type="project" value="UniProtKB-KW"/>
</dbReference>
<sequence length="80" mass="9477">MLFAIRLYERYGLIETPQRAPNGYRQYLEDVVDCLQLCQTQIALKAILIFKYNMIHPLSMWVIRNTKQPRSSNNQLFGQN</sequence>
<evidence type="ECO:0000313" key="3">
    <source>
        <dbReference type="Proteomes" id="UP000866496"/>
    </source>
</evidence>
<accession>A0AAN5PJT4</accession>